<reference evidence="2" key="1">
    <citation type="submission" date="2021-01" db="EMBL/GenBank/DDBJ databases">
        <title>Whole genome shotgun sequence of Planosporangium flavigriseum NBRC 105377.</title>
        <authorList>
            <person name="Komaki H."/>
            <person name="Tamura T."/>
        </authorList>
    </citation>
    <scope>NUCLEOTIDE SEQUENCE</scope>
    <source>
        <strain evidence="2">NBRC 105377</strain>
    </source>
</reference>
<keyword evidence="3" id="KW-1185">Reference proteome</keyword>
<comment type="caution">
    <text evidence="2">The sequence shown here is derived from an EMBL/GenBank/DDBJ whole genome shotgun (WGS) entry which is preliminary data.</text>
</comment>
<evidence type="ECO:0000313" key="2">
    <source>
        <dbReference type="EMBL" id="GIG71730.1"/>
    </source>
</evidence>
<gene>
    <name evidence="2" type="ORF">Pfl04_01340</name>
</gene>
<dbReference type="RefSeq" id="WP_168076272.1">
    <property type="nucleotide sequence ID" value="NZ_BAAAQJ010000026.1"/>
</dbReference>
<organism evidence="2 3">
    <name type="scientific">Planosporangium flavigriseum</name>
    <dbReference type="NCBI Taxonomy" id="373681"/>
    <lineage>
        <taxon>Bacteria</taxon>
        <taxon>Bacillati</taxon>
        <taxon>Actinomycetota</taxon>
        <taxon>Actinomycetes</taxon>
        <taxon>Micromonosporales</taxon>
        <taxon>Micromonosporaceae</taxon>
        <taxon>Planosporangium</taxon>
    </lineage>
</organism>
<sequence>MEDSDIARIKATHRPRFWWLGRAARLGCRCGSRDYPCSALATALEAERRAAQPILEQQVTDLLRRQYDGSTTHGAGGWAGREEGASLTE</sequence>
<protein>
    <submittedName>
        <fullName evidence="2">Uncharacterized protein</fullName>
    </submittedName>
</protein>
<feature type="region of interest" description="Disordered" evidence="1">
    <location>
        <begin position="68"/>
        <end position="89"/>
    </location>
</feature>
<accession>A0A8J3LV54</accession>
<evidence type="ECO:0000313" key="3">
    <source>
        <dbReference type="Proteomes" id="UP000653674"/>
    </source>
</evidence>
<proteinExistence type="predicted"/>
<dbReference type="Proteomes" id="UP000653674">
    <property type="component" value="Unassembled WGS sequence"/>
</dbReference>
<feature type="compositionally biased region" description="Basic and acidic residues" evidence="1">
    <location>
        <begin position="80"/>
        <end position="89"/>
    </location>
</feature>
<evidence type="ECO:0000256" key="1">
    <source>
        <dbReference type="SAM" id="MobiDB-lite"/>
    </source>
</evidence>
<dbReference type="AlphaFoldDB" id="A0A8J3LV54"/>
<dbReference type="EMBL" id="BONU01000001">
    <property type="protein sequence ID" value="GIG71730.1"/>
    <property type="molecule type" value="Genomic_DNA"/>
</dbReference>
<name>A0A8J3LV54_9ACTN</name>